<dbReference type="KEGG" id="tro:trd_A0568"/>
<dbReference type="EMBL" id="CP001276">
    <property type="protein sequence ID" value="ACM06557.1"/>
    <property type="molecule type" value="Genomic_DNA"/>
</dbReference>
<sequence length="204" mass="22660">MTRDKRVGAIILAGGRSERLGRAKQLLPWNGRTLVEAVVEEVCRAERLAEVLLVLRRDVAEALGKRAGERLGCARIVFPDETGEGCAASYRSGLAALEESELDAVVILLADQPGVRVETIERVIAGWESSGAAIAVVRYRDREGHPLVFDRSLFAELRQLRGEKAAWKLVDRYREGVCVVEIEESMPGDIDTWEDYEASRRRGV</sequence>
<dbReference type="InterPro" id="IPR025877">
    <property type="entry name" value="MobA-like_NTP_Trfase"/>
</dbReference>
<dbReference type="InterPro" id="IPR029044">
    <property type="entry name" value="Nucleotide-diphossugar_trans"/>
</dbReference>
<dbReference type="SUPFAM" id="SSF53448">
    <property type="entry name" value="Nucleotide-diphospho-sugar transferases"/>
    <property type="match status" value="1"/>
</dbReference>
<dbReference type="Gene3D" id="3.90.550.10">
    <property type="entry name" value="Spore Coat Polysaccharide Biosynthesis Protein SpsA, Chain A"/>
    <property type="match status" value="1"/>
</dbReference>
<dbReference type="HOGENOM" id="CLU_061980_2_0_0"/>
<evidence type="ECO:0000313" key="3">
    <source>
        <dbReference type="Proteomes" id="UP000000447"/>
    </source>
</evidence>
<organism evidence="2 3">
    <name type="scientific">Thermomicrobium roseum (strain ATCC 27502 / DSM 5159 / P-2)</name>
    <dbReference type="NCBI Taxonomy" id="309801"/>
    <lineage>
        <taxon>Bacteria</taxon>
        <taxon>Pseudomonadati</taxon>
        <taxon>Thermomicrobiota</taxon>
        <taxon>Thermomicrobia</taxon>
        <taxon>Thermomicrobiales</taxon>
        <taxon>Thermomicrobiaceae</taxon>
        <taxon>Thermomicrobium</taxon>
    </lineage>
</organism>
<proteinExistence type="predicted"/>
<reference evidence="2 3" key="1">
    <citation type="journal article" date="2009" name="PLoS ONE">
        <title>Complete genome sequence of the aerobic CO-oxidizing thermophile Thermomicrobium roseum.</title>
        <authorList>
            <person name="Wu D."/>
            <person name="Raymond J."/>
            <person name="Wu M."/>
            <person name="Chatterji S."/>
            <person name="Ren Q."/>
            <person name="Graham J.E."/>
            <person name="Bryant D.A."/>
            <person name="Robb F."/>
            <person name="Colman A."/>
            <person name="Tallon L.J."/>
            <person name="Badger J.H."/>
            <person name="Madupu R."/>
            <person name="Ward N.L."/>
            <person name="Eisen J.A."/>
        </authorList>
    </citation>
    <scope>NUCLEOTIDE SEQUENCE [LARGE SCALE GENOMIC DNA]</scope>
    <source>
        <strain evidence="3">ATCC 27502 / DSM 5159 / P-2</strain>
        <plasmid evidence="2">unnamed</plasmid>
    </source>
</reference>
<dbReference type="CDD" id="cd04182">
    <property type="entry name" value="GT_2_like_f"/>
    <property type="match status" value="1"/>
</dbReference>
<accession>B9L454</accession>
<dbReference type="AlphaFoldDB" id="B9L454"/>
<keyword evidence="2" id="KW-0614">Plasmid</keyword>
<dbReference type="Proteomes" id="UP000000447">
    <property type="component" value="Plasmid unnamed"/>
</dbReference>
<dbReference type="RefSeq" id="WP_012642544.1">
    <property type="nucleotide sequence ID" value="NC_011961.1"/>
</dbReference>
<dbReference type="PANTHER" id="PTHR43777:SF1">
    <property type="entry name" value="MOLYBDENUM COFACTOR CYTIDYLYLTRANSFERASE"/>
    <property type="match status" value="1"/>
</dbReference>
<feature type="domain" description="MobA-like NTP transferase" evidence="1">
    <location>
        <begin position="9"/>
        <end position="173"/>
    </location>
</feature>
<keyword evidence="3" id="KW-1185">Reference proteome</keyword>
<gene>
    <name evidence="2" type="ordered locus">trd_A0568</name>
</gene>
<dbReference type="Pfam" id="PF12804">
    <property type="entry name" value="NTP_transf_3"/>
    <property type="match status" value="1"/>
</dbReference>
<dbReference type="PANTHER" id="PTHR43777">
    <property type="entry name" value="MOLYBDENUM COFACTOR CYTIDYLYLTRANSFERASE"/>
    <property type="match status" value="1"/>
</dbReference>
<geneLocation type="plasmid" evidence="3">
    <name>Tros</name>
</geneLocation>
<evidence type="ECO:0000259" key="1">
    <source>
        <dbReference type="Pfam" id="PF12804"/>
    </source>
</evidence>
<evidence type="ECO:0000313" key="2">
    <source>
        <dbReference type="EMBL" id="ACM06557.1"/>
    </source>
</evidence>
<name>B9L454_THERP</name>
<protein>
    <submittedName>
        <fullName evidence="2">4-diphosphocytidyl-2C-methyl-D-erythritol synthase</fullName>
    </submittedName>
</protein>
<dbReference type="GO" id="GO:0016779">
    <property type="term" value="F:nucleotidyltransferase activity"/>
    <property type="evidence" value="ECO:0007669"/>
    <property type="project" value="UniProtKB-ARBA"/>
</dbReference>
<dbReference type="eggNOG" id="COG2068">
    <property type="taxonomic scope" value="Bacteria"/>
</dbReference>